<sequence>MKSTGVTRQLDSLGRIVLPVELRRTLEIGPKDTLEIMVEGNSIVLRKYEADCHFCGGKTGLTAYKDKLICRRCLKEIKAI</sequence>
<dbReference type="EMBL" id="CP068393">
    <property type="protein sequence ID" value="QUC67433.1"/>
    <property type="molecule type" value="Genomic_DNA"/>
</dbReference>
<keyword evidence="1" id="KW-0238">DNA-binding</keyword>
<proteinExistence type="predicted"/>
<evidence type="ECO:0000313" key="2">
    <source>
        <dbReference type="Proteomes" id="UP000682782"/>
    </source>
</evidence>
<gene>
    <name evidence="1" type="ORF">JYE49_01645</name>
</gene>
<reference evidence="1" key="1">
    <citation type="submission" date="2021-01" db="EMBL/GenBank/DDBJ databases">
        <title>Complete genome sequence of Clostridiales bacterium R-7.</title>
        <authorList>
            <person name="Mahoney-Kurpe S.C."/>
            <person name="Palevich N."/>
            <person name="Koike S."/>
            <person name="Moon C.D."/>
            <person name="Attwood G.T."/>
        </authorList>
    </citation>
    <scope>NUCLEOTIDE SEQUENCE</scope>
    <source>
        <strain evidence="1">R-7</strain>
    </source>
</reference>
<protein>
    <submittedName>
        <fullName evidence="1">AbrB/MazE/SpoVT family DNA-binding domain-containing protein</fullName>
    </submittedName>
</protein>
<keyword evidence="2" id="KW-1185">Reference proteome</keyword>
<name>A0AC61NLM7_9FIRM</name>
<organism evidence="1 2">
    <name type="scientific">Aristaeella hokkaidonensis</name>
    <dbReference type="NCBI Taxonomy" id="3046382"/>
    <lineage>
        <taxon>Bacteria</taxon>
        <taxon>Bacillati</taxon>
        <taxon>Bacillota</taxon>
        <taxon>Clostridia</taxon>
        <taxon>Eubacteriales</taxon>
        <taxon>Aristaeellaceae</taxon>
        <taxon>Aristaeella</taxon>
    </lineage>
</organism>
<evidence type="ECO:0000313" key="1">
    <source>
        <dbReference type="EMBL" id="QUC67433.1"/>
    </source>
</evidence>
<accession>A0AC61NLM7</accession>
<dbReference type="Proteomes" id="UP000682782">
    <property type="component" value="Chromosome"/>
</dbReference>